<dbReference type="EMBL" id="JAPWDO010000009">
    <property type="protein sequence ID" value="KAJ5457266.1"/>
    <property type="molecule type" value="Genomic_DNA"/>
</dbReference>
<name>A0A9W9WFQ5_9EURO</name>
<reference evidence="1" key="1">
    <citation type="submission" date="2022-12" db="EMBL/GenBank/DDBJ databases">
        <authorList>
            <person name="Petersen C."/>
        </authorList>
    </citation>
    <scope>NUCLEOTIDE SEQUENCE</scope>
    <source>
        <strain evidence="1">IBT 17660</strain>
    </source>
</reference>
<reference evidence="1" key="2">
    <citation type="journal article" date="2023" name="IMA Fungus">
        <title>Comparative genomic study of the Penicillium genus elucidates a diverse pangenome and 15 lateral gene transfer events.</title>
        <authorList>
            <person name="Petersen C."/>
            <person name="Sorensen T."/>
            <person name="Nielsen M.R."/>
            <person name="Sondergaard T.E."/>
            <person name="Sorensen J.L."/>
            <person name="Fitzpatrick D.A."/>
            <person name="Frisvad J.C."/>
            <person name="Nielsen K.L."/>
        </authorList>
    </citation>
    <scope>NUCLEOTIDE SEQUENCE</scope>
    <source>
        <strain evidence="1">IBT 17660</strain>
    </source>
</reference>
<dbReference type="SUPFAM" id="SSF51735">
    <property type="entry name" value="NAD(P)-binding Rossmann-fold domains"/>
    <property type="match status" value="1"/>
</dbReference>
<gene>
    <name evidence="1" type="ORF">N7530_012540</name>
</gene>
<evidence type="ECO:0000313" key="1">
    <source>
        <dbReference type="EMBL" id="KAJ5457266.1"/>
    </source>
</evidence>
<comment type="caution">
    <text evidence="1">The sequence shown here is derived from an EMBL/GenBank/DDBJ whole genome shotgun (WGS) entry which is preliminary data.</text>
</comment>
<dbReference type="AlphaFoldDB" id="A0A9W9WFQ5"/>
<dbReference type="Pfam" id="PF13561">
    <property type="entry name" value="adh_short_C2"/>
    <property type="match status" value="1"/>
</dbReference>
<accession>A0A9W9WFQ5</accession>
<evidence type="ECO:0000313" key="2">
    <source>
        <dbReference type="Proteomes" id="UP001147760"/>
    </source>
</evidence>
<organism evidence="1 2">
    <name type="scientific">Penicillium desertorum</name>
    <dbReference type="NCBI Taxonomy" id="1303715"/>
    <lineage>
        <taxon>Eukaryota</taxon>
        <taxon>Fungi</taxon>
        <taxon>Dikarya</taxon>
        <taxon>Ascomycota</taxon>
        <taxon>Pezizomycotina</taxon>
        <taxon>Eurotiomycetes</taxon>
        <taxon>Eurotiomycetidae</taxon>
        <taxon>Eurotiales</taxon>
        <taxon>Aspergillaceae</taxon>
        <taxon>Penicillium</taxon>
    </lineage>
</organism>
<protein>
    <submittedName>
        <fullName evidence="1">Uncharacterized protein</fullName>
    </submittedName>
</protein>
<sequence>MPRLSTFSSKTPKGQEIAANLRARQQVTSAMDGVYNRVASYRSTQIDPTSYVSLGIEFGLLSLDEDGKHLHLPNADPGNADPASLVFFKPQGAEWVAPVVITIPDYEKRLKRITDGSEIVQVKVLLRDLHSQASYLYSGLEWMFFQFRRQFYHAKDGKVLLNLRQASRWLESGDIVPSVIAEKFYPALWGSVRWSPSAAFVPKKSLYLEGLPHIMITILIGEEPTEELLRAEVMTITAAIITRLDDDELFEHNAIPVMAITVFGRMKARVIEAHSSQQVLVIKKTHLFDFLTDDVRKRNMDILLGFMCADLVGETKKPNAPINILQSPPKAGSEGNGNDGFSNFPQNRVSRSCANGQFSLLLDGWKSEAMNGRIPGLEDIMGACVFLASDASSYMTGSDIVVDAGVSYSYTTEKCVPAWKSRTVVNGPASWE</sequence>
<dbReference type="Proteomes" id="UP001147760">
    <property type="component" value="Unassembled WGS sequence"/>
</dbReference>
<dbReference type="Gene3D" id="3.40.50.720">
    <property type="entry name" value="NAD(P)-binding Rossmann-like Domain"/>
    <property type="match status" value="1"/>
</dbReference>
<dbReference type="InterPro" id="IPR036291">
    <property type="entry name" value="NAD(P)-bd_dom_sf"/>
</dbReference>
<keyword evidence="2" id="KW-1185">Reference proteome</keyword>
<proteinExistence type="predicted"/>
<dbReference type="InterPro" id="IPR002347">
    <property type="entry name" value="SDR_fam"/>
</dbReference>
<dbReference type="OrthoDB" id="4177740at2759"/>